<sequence>MSLHKDLELKEAVLNLPDKEKDKLLVRLISKDKMLLKQLHYELLEDETDLEDRITDLKDRLENLFEQQVGKIKNIPMYSNYKNLSSVLRQASGMVNEHEKITKDKFSVVECRLIILDEAFTRYPALFGPSALSPAFKLHKYMAARLKNAVKSFEKLHEDLQFDLNALMKSVLSFAADHRLDHEL</sequence>
<name>A0A1H5VMC4_9SPHI</name>
<dbReference type="OrthoDB" id="1432119at2"/>
<protein>
    <submittedName>
        <fullName evidence="1">Uncharacterized protein</fullName>
    </submittedName>
</protein>
<keyword evidence="2" id="KW-1185">Reference proteome</keyword>
<gene>
    <name evidence="1" type="ORF">SAMN05421877_103158</name>
</gene>
<organism evidence="1 2">
    <name type="scientific">Sphingobacterium lactis</name>
    <dbReference type="NCBI Taxonomy" id="797291"/>
    <lineage>
        <taxon>Bacteria</taxon>
        <taxon>Pseudomonadati</taxon>
        <taxon>Bacteroidota</taxon>
        <taxon>Sphingobacteriia</taxon>
        <taxon>Sphingobacteriales</taxon>
        <taxon>Sphingobacteriaceae</taxon>
        <taxon>Sphingobacterium</taxon>
    </lineage>
</organism>
<dbReference type="AlphaFoldDB" id="A0A1H5VMC4"/>
<evidence type="ECO:0000313" key="1">
    <source>
        <dbReference type="EMBL" id="SEF87697.1"/>
    </source>
</evidence>
<dbReference type="RefSeq" id="WP_103905532.1">
    <property type="nucleotide sequence ID" value="NZ_CP049246.1"/>
</dbReference>
<accession>A0A1H5VMC4</accession>
<dbReference type="EMBL" id="FNUT01000003">
    <property type="protein sequence ID" value="SEF87697.1"/>
    <property type="molecule type" value="Genomic_DNA"/>
</dbReference>
<evidence type="ECO:0000313" key="2">
    <source>
        <dbReference type="Proteomes" id="UP000236731"/>
    </source>
</evidence>
<reference evidence="2" key="1">
    <citation type="submission" date="2016-10" db="EMBL/GenBank/DDBJ databases">
        <authorList>
            <person name="Varghese N."/>
            <person name="Submissions S."/>
        </authorList>
    </citation>
    <scope>NUCLEOTIDE SEQUENCE [LARGE SCALE GENOMIC DNA]</scope>
    <source>
        <strain evidence="2">DSM 22361</strain>
    </source>
</reference>
<dbReference type="Proteomes" id="UP000236731">
    <property type="component" value="Unassembled WGS sequence"/>
</dbReference>
<proteinExistence type="predicted"/>